<dbReference type="RefSeq" id="WP_050435059.1">
    <property type="nucleotide sequence ID" value="NZ_CP012159.1"/>
</dbReference>
<dbReference type="InterPro" id="IPR006935">
    <property type="entry name" value="Helicase/UvrB_N"/>
</dbReference>
<protein>
    <submittedName>
        <fullName evidence="3">Type III restriction protein res subunit</fullName>
    </submittedName>
</protein>
<dbReference type="InterPro" id="IPR014001">
    <property type="entry name" value="Helicase_ATP-bd"/>
</dbReference>
<dbReference type="STRING" id="52.CMC5_078550"/>
<dbReference type="PROSITE" id="PS51194">
    <property type="entry name" value="HELICASE_CTER"/>
    <property type="match status" value="1"/>
</dbReference>
<organism evidence="3 4">
    <name type="scientific">Chondromyces crocatus</name>
    <dbReference type="NCBI Taxonomy" id="52"/>
    <lineage>
        <taxon>Bacteria</taxon>
        <taxon>Pseudomonadati</taxon>
        <taxon>Myxococcota</taxon>
        <taxon>Polyangia</taxon>
        <taxon>Polyangiales</taxon>
        <taxon>Polyangiaceae</taxon>
        <taxon>Chondromyces</taxon>
    </lineage>
</organism>
<dbReference type="Pfam" id="PF04851">
    <property type="entry name" value="ResIII"/>
    <property type="match status" value="1"/>
</dbReference>
<dbReference type="GO" id="GO:0005524">
    <property type="term" value="F:ATP binding"/>
    <property type="evidence" value="ECO:0007669"/>
    <property type="project" value="InterPro"/>
</dbReference>
<evidence type="ECO:0000259" key="2">
    <source>
        <dbReference type="PROSITE" id="PS51194"/>
    </source>
</evidence>
<dbReference type="InterPro" id="IPR050742">
    <property type="entry name" value="Helicase_Restrict-Modif_Enz"/>
</dbReference>
<dbReference type="OrthoDB" id="9804086at2"/>
<gene>
    <name evidence="3" type="ORF">CMC5_078550</name>
</gene>
<sequence length="481" mass="53419">MKYTPRDYQKRAIEMARRAIRSGKKRPLIVAPTGAGKTVIACAIVESAMEKGSRTLFMAHRRELIEQTSRKLDEMEIDHGVIKAGHPRVRPELPIQVGSVQTLARRLGKGKDPFRLVIVDEAHHAPAKSYKAVLEASPDAVVLGLTATPYRADGVALGDVFDALVEVTTIEALIDAGHLVEPRVFGRRVPDLSRVRKVGPDYNLGQLAEVMDQGELVEDIVGTWREKAEGRTTVVFAVNIAHSQHIARAFAKAGIAAGHVDGEMGEDERAAVLGRLARGEIQVLSNCNILTEGWDLPQCSCVVLARPTRSRSLWKQMCGRALRPAPELKKVDCLILDHAGCWKRFGFLTDPEKNSLEEKERESGGVHFECPFCGEGLLGWPRHCPACGSELPRHAPPGEPRAKSAARAEGVMVELRSLEERITLYEGWAKLARARGRAPGWVAIEFKNFFGRYPKRLEMGEDRSLWTRYDEALRRGVWVEE</sequence>
<dbReference type="GO" id="GO:0016787">
    <property type="term" value="F:hydrolase activity"/>
    <property type="evidence" value="ECO:0007669"/>
    <property type="project" value="InterPro"/>
</dbReference>
<dbReference type="SMART" id="SM00382">
    <property type="entry name" value="AAA"/>
    <property type="match status" value="1"/>
</dbReference>
<dbReference type="SUPFAM" id="SSF52540">
    <property type="entry name" value="P-loop containing nucleoside triphosphate hydrolases"/>
    <property type="match status" value="1"/>
</dbReference>
<dbReference type="EMBL" id="CP012159">
    <property type="protein sequence ID" value="AKT43620.1"/>
    <property type="molecule type" value="Genomic_DNA"/>
</dbReference>
<dbReference type="InterPro" id="IPR001650">
    <property type="entry name" value="Helicase_C-like"/>
</dbReference>
<dbReference type="GO" id="GO:0036121">
    <property type="term" value="F:double-stranded DNA helicase activity"/>
    <property type="evidence" value="ECO:0007669"/>
    <property type="project" value="TreeGrafter"/>
</dbReference>
<name>A0A0K1ERS8_CHOCO</name>
<dbReference type="PANTHER" id="PTHR47396">
    <property type="entry name" value="TYPE I RESTRICTION ENZYME ECOKI R PROTEIN"/>
    <property type="match status" value="1"/>
</dbReference>
<evidence type="ECO:0000313" key="3">
    <source>
        <dbReference type="EMBL" id="AKT43620.1"/>
    </source>
</evidence>
<accession>A0A0K1ERS8</accession>
<dbReference type="InterPro" id="IPR027417">
    <property type="entry name" value="P-loop_NTPase"/>
</dbReference>
<dbReference type="SMART" id="SM00487">
    <property type="entry name" value="DEXDc"/>
    <property type="match status" value="1"/>
</dbReference>
<proteinExistence type="predicted"/>
<dbReference type="GO" id="GO:0000403">
    <property type="term" value="F:Y-form DNA binding"/>
    <property type="evidence" value="ECO:0007669"/>
    <property type="project" value="TreeGrafter"/>
</dbReference>
<feature type="domain" description="Helicase ATP-binding" evidence="1">
    <location>
        <begin position="18"/>
        <end position="167"/>
    </location>
</feature>
<feature type="domain" description="Helicase C-terminal" evidence="2">
    <location>
        <begin position="216"/>
        <end position="367"/>
    </location>
</feature>
<dbReference type="InterPro" id="IPR003593">
    <property type="entry name" value="AAA+_ATPase"/>
</dbReference>
<dbReference type="AlphaFoldDB" id="A0A0K1ERS8"/>
<dbReference type="Proteomes" id="UP000067626">
    <property type="component" value="Chromosome"/>
</dbReference>
<dbReference type="Pfam" id="PF00271">
    <property type="entry name" value="Helicase_C"/>
    <property type="match status" value="1"/>
</dbReference>
<dbReference type="SMART" id="SM00490">
    <property type="entry name" value="HELICc"/>
    <property type="match status" value="1"/>
</dbReference>
<dbReference type="PROSITE" id="PS51192">
    <property type="entry name" value="HELICASE_ATP_BIND_1"/>
    <property type="match status" value="1"/>
</dbReference>
<dbReference type="Gene3D" id="3.40.50.300">
    <property type="entry name" value="P-loop containing nucleotide triphosphate hydrolases"/>
    <property type="match status" value="2"/>
</dbReference>
<dbReference type="KEGG" id="ccro:CMC5_078550"/>
<keyword evidence="4" id="KW-1185">Reference proteome</keyword>
<dbReference type="GO" id="GO:0061749">
    <property type="term" value="F:forked DNA-dependent helicase activity"/>
    <property type="evidence" value="ECO:0007669"/>
    <property type="project" value="TreeGrafter"/>
</dbReference>
<dbReference type="PANTHER" id="PTHR47396:SF1">
    <property type="entry name" value="ATP-DEPENDENT HELICASE IRC3-RELATED"/>
    <property type="match status" value="1"/>
</dbReference>
<evidence type="ECO:0000259" key="1">
    <source>
        <dbReference type="PROSITE" id="PS51192"/>
    </source>
</evidence>
<evidence type="ECO:0000313" key="4">
    <source>
        <dbReference type="Proteomes" id="UP000067626"/>
    </source>
</evidence>
<reference evidence="3 4" key="1">
    <citation type="submission" date="2015-07" db="EMBL/GenBank/DDBJ databases">
        <title>Genome analysis of myxobacterium Chondromyces crocatus Cm c5 reveals a high potential for natural compound synthesis and the genetic basis for the loss of fruiting body formation.</title>
        <authorList>
            <person name="Zaburannyi N."/>
            <person name="Bunk B."/>
            <person name="Maier J."/>
            <person name="Overmann J."/>
            <person name="Mueller R."/>
        </authorList>
    </citation>
    <scope>NUCLEOTIDE SEQUENCE [LARGE SCALE GENOMIC DNA]</scope>
    <source>
        <strain evidence="3 4">Cm c5</strain>
    </source>
</reference>